<feature type="transmembrane region" description="Helical" evidence="9">
    <location>
        <begin position="382"/>
        <end position="399"/>
    </location>
</feature>
<evidence type="ECO:0000256" key="2">
    <source>
        <dbReference type="ARBA" id="ARBA00006434"/>
    </source>
</evidence>
<dbReference type="PANTHER" id="PTHR11819:SF195">
    <property type="entry name" value="SODIUM_GLUCOSE COTRANSPORTER 4"/>
    <property type="match status" value="1"/>
</dbReference>
<evidence type="ECO:0000256" key="9">
    <source>
        <dbReference type="SAM" id="Phobius"/>
    </source>
</evidence>
<dbReference type="NCBIfam" id="TIGR00813">
    <property type="entry name" value="sss"/>
    <property type="match status" value="1"/>
</dbReference>
<evidence type="ECO:0000256" key="8">
    <source>
        <dbReference type="RuleBase" id="RU362091"/>
    </source>
</evidence>
<feature type="transmembrane region" description="Helical" evidence="9">
    <location>
        <begin position="78"/>
        <end position="100"/>
    </location>
</feature>
<gene>
    <name evidence="10" type="ORF">HER31_11705</name>
</gene>
<evidence type="ECO:0000256" key="7">
    <source>
        <dbReference type="ARBA" id="ARBA00023201"/>
    </source>
</evidence>
<dbReference type="AlphaFoldDB" id="A0A6H1UEM2"/>
<evidence type="ECO:0000256" key="1">
    <source>
        <dbReference type="ARBA" id="ARBA00004141"/>
    </source>
</evidence>
<feature type="transmembrane region" description="Helical" evidence="9">
    <location>
        <begin position="6"/>
        <end position="24"/>
    </location>
</feature>
<comment type="subcellular location">
    <subcellularLocation>
        <location evidence="1">Membrane</location>
        <topology evidence="1">Multi-pass membrane protein</topology>
    </subcellularLocation>
</comment>
<name>A0A6H1UEM2_9GAMM</name>
<feature type="transmembrane region" description="Helical" evidence="9">
    <location>
        <begin position="330"/>
        <end position="352"/>
    </location>
</feature>
<keyword evidence="6 9" id="KW-0472">Membrane</keyword>
<reference evidence="10 11" key="1">
    <citation type="submission" date="2020-04" db="EMBL/GenBank/DDBJ databases">
        <title>Ferrimonas sp. S7 isolated from sea water.</title>
        <authorList>
            <person name="Bae S.S."/>
            <person name="Baek K."/>
        </authorList>
    </citation>
    <scope>NUCLEOTIDE SEQUENCE [LARGE SCALE GENOMIC DNA]</scope>
    <source>
        <strain evidence="10 11">S7</strain>
    </source>
</reference>
<sequence length="573" mass="61711">MTETLFVLASFLAFMLIVALYSYSKTKGISESGVSGFFLAGRGLTAWFIVGSLLLSNLSAEQLVGLNGNAYRFDISGLAWESSAAIATIAMALFFLPRYLKRGITTMPEFLEERFDATTRRMVSIMFLIGYAIMANPSSLYLGAITMDEMFGLHESLDISYSSSIAILSLVMGAVGGLYAACGGLKAVAVSDTINGIILLVASILIPFLGLMALGDGSISDGFMMLVNENPEQLNAIGDENASVPFGTLFTGMICANLFYWCTNQMIIQRTLGAKSLAEGQKGVLLAGSIKLLVPLVMVLPGLIAFNMFGDTLENGDVAYPTLVKAVLPWWLTGLFAAALFGTVVSHFNSIVNSSATLFAMDLYGPLTGCTDEKKLVKVGKWGSVAFALVSIAIAPLLLDAPGGIFDLLRRFTGFYNIPIITIVLVGFLTKRVPAVAAKFVLGFHIVFYGSYMFAGLDEMIDLHYIHIMGIMFALEVGIMMLFGKLMPKTDYQPKEIKPVIPMQPWHHAKSMSVFIVAGLVTIYVTLSPLGLANPDGIANTYPMLVAGIWMIAVVIIRQLRKSVTGNACASTN</sequence>
<keyword evidence="11" id="KW-1185">Reference proteome</keyword>
<feature type="transmembrane region" description="Helical" evidence="9">
    <location>
        <begin position="538"/>
        <end position="557"/>
    </location>
</feature>
<evidence type="ECO:0000256" key="6">
    <source>
        <dbReference type="ARBA" id="ARBA00023136"/>
    </source>
</evidence>
<dbReference type="GO" id="GO:0005886">
    <property type="term" value="C:plasma membrane"/>
    <property type="evidence" value="ECO:0007669"/>
    <property type="project" value="TreeGrafter"/>
</dbReference>
<feature type="transmembrane region" description="Helical" evidence="9">
    <location>
        <begin position="284"/>
        <end position="310"/>
    </location>
</feature>
<feature type="transmembrane region" description="Helical" evidence="9">
    <location>
        <begin position="512"/>
        <end position="532"/>
    </location>
</feature>
<keyword evidence="4" id="KW-0769">Symport</keyword>
<feature type="transmembrane region" description="Helical" evidence="9">
    <location>
        <begin position="161"/>
        <end position="182"/>
    </location>
</feature>
<dbReference type="CDD" id="cd10328">
    <property type="entry name" value="SLC5sbd_YidK"/>
    <property type="match status" value="1"/>
</dbReference>
<dbReference type="InterPro" id="IPR038377">
    <property type="entry name" value="Na/Glc_symporter_sf"/>
</dbReference>
<protein>
    <submittedName>
        <fullName evidence="10">Solute:sodium symporter family transporter</fullName>
    </submittedName>
</protein>
<comment type="similarity">
    <text evidence="2 8">Belongs to the sodium:solute symporter (SSF) (TC 2.A.21) family.</text>
</comment>
<dbReference type="Pfam" id="PF00474">
    <property type="entry name" value="SSF"/>
    <property type="match status" value="1"/>
</dbReference>
<dbReference type="PROSITE" id="PS00456">
    <property type="entry name" value="NA_SOLUT_SYMP_1"/>
    <property type="match status" value="1"/>
</dbReference>
<evidence type="ECO:0000256" key="3">
    <source>
        <dbReference type="ARBA" id="ARBA00022692"/>
    </source>
</evidence>
<keyword evidence="4" id="KW-0813">Transport</keyword>
<dbReference type="GO" id="GO:0005412">
    <property type="term" value="F:D-glucose:sodium symporter activity"/>
    <property type="evidence" value="ECO:0007669"/>
    <property type="project" value="TreeGrafter"/>
</dbReference>
<dbReference type="Gene3D" id="1.20.1730.10">
    <property type="entry name" value="Sodium/glucose cotransporter"/>
    <property type="match status" value="1"/>
</dbReference>
<dbReference type="PROSITE" id="PS50283">
    <property type="entry name" value="NA_SOLUT_SYMP_3"/>
    <property type="match status" value="1"/>
</dbReference>
<keyword evidence="3 9" id="KW-0812">Transmembrane</keyword>
<keyword evidence="5 9" id="KW-1133">Transmembrane helix</keyword>
<organism evidence="10 11">
    <name type="scientific">Ferrimonas lipolytica</name>
    <dbReference type="NCBI Taxonomy" id="2724191"/>
    <lineage>
        <taxon>Bacteria</taxon>
        <taxon>Pseudomonadati</taxon>
        <taxon>Pseudomonadota</taxon>
        <taxon>Gammaproteobacteria</taxon>
        <taxon>Alteromonadales</taxon>
        <taxon>Ferrimonadaceae</taxon>
        <taxon>Ferrimonas</taxon>
    </lineage>
</organism>
<dbReference type="EMBL" id="CP051180">
    <property type="protein sequence ID" value="QIZ77494.1"/>
    <property type="molecule type" value="Genomic_DNA"/>
</dbReference>
<evidence type="ECO:0000313" key="11">
    <source>
        <dbReference type="Proteomes" id="UP000501602"/>
    </source>
</evidence>
<feature type="transmembrane region" description="Helical" evidence="9">
    <location>
        <begin position="463"/>
        <end position="483"/>
    </location>
</feature>
<feature type="transmembrane region" description="Helical" evidence="9">
    <location>
        <begin position="244"/>
        <end position="263"/>
    </location>
</feature>
<dbReference type="NCBIfam" id="NF007790">
    <property type="entry name" value="PRK10484.1"/>
    <property type="match status" value="1"/>
</dbReference>
<keyword evidence="7" id="KW-0915">Sodium</keyword>
<dbReference type="InterPro" id="IPR001734">
    <property type="entry name" value="Na/solute_symporter"/>
</dbReference>
<feature type="transmembrane region" description="Helical" evidence="9">
    <location>
        <begin position="36"/>
        <end position="58"/>
    </location>
</feature>
<feature type="transmembrane region" description="Helical" evidence="9">
    <location>
        <begin position="436"/>
        <end position="457"/>
    </location>
</feature>
<dbReference type="PANTHER" id="PTHR11819">
    <property type="entry name" value="SOLUTE CARRIER FAMILY 5"/>
    <property type="match status" value="1"/>
</dbReference>
<feature type="transmembrane region" description="Helical" evidence="9">
    <location>
        <begin position="121"/>
        <end position="141"/>
    </location>
</feature>
<dbReference type="InterPro" id="IPR018212">
    <property type="entry name" value="Na/solute_symporter_CS"/>
</dbReference>
<keyword evidence="7" id="KW-0739">Sodium transport</keyword>
<accession>A0A6H1UEM2</accession>
<dbReference type="RefSeq" id="WP_168660754.1">
    <property type="nucleotide sequence ID" value="NZ_CP051180.1"/>
</dbReference>
<evidence type="ECO:0000256" key="5">
    <source>
        <dbReference type="ARBA" id="ARBA00022989"/>
    </source>
</evidence>
<keyword evidence="7" id="KW-0406">Ion transport</keyword>
<evidence type="ECO:0000313" key="10">
    <source>
        <dbReference type="EMBL" id="QIZ77494.1"/>
    </source>
</evidence>
<dbReference type="KEGG" id="fes:HER31_11705"/>
<proteinExistence type="inferred from homology"/>
<evidence type="ECO:0000256" key="4">
    <source>
        <dbReference type="ARBA" id="ARBA00022847"/>
    </source>
</evidence>
<feature type="transmembrane region" description="Helical" evidence="9">
    <location>
        <begin position="194"/>
        <end position="215"/>
    </location>
</feature>
<dbReference type="Proteomes" id="UP000501602">
    <property type="component" value="Chromosome"/>
</dbReference>
<feature type="transmembrane region" description="Helical" evidence="9">
    <location>
        <begin position="411"/>
        <end position="429"/>
    </location>
</feature>